<accession>A0A031LWM6</accession>
<gene>
    <name evidence="1" type="ORF">CM19_00815</name>
</gene>
<dbReference type="InterPro" id="IPR041881">
    <property type="entry name" value="PqqD_sf"/>
</dbReference>
<dbReference type="EMBL" id="JFZT01000014">
    <property type="protein sequence ID" value="EZQ11543.1"/>
    <property type="molecule type" value="Genomic_DNA"/>
</dbReference>
<dbReference type="AlphaFoldDB" id="A0A031LWM6"/>
<evidence type="ECO:0000313" key="2">
    <source>
        <dbReference type="Proteomes" id="UP000024332"/>
    </source>
</evidence>
<reference evidence="1 2" key="1">
    <citation type="submission" date="2014-03" db="EMBL/GenBank/DDBJ databases">
        <title>Draft genome sequence of the novel thermoacidophilic archaea Acidianus copahuensis ALE1 strain, isolated from Copahue volcanic area in Neuquen Argentina.</title>
        <authorList>
            <person name="Urbieta M.S."/>
            <person name="Rascovan N."/>
            <person name="Castro C."/>
            <person name="Revale S."/>
            <person name="Giaveno M.A."/>
            <person name="Vazquez M.P."/>
            <person name="Donati E.R."/>
        </authorList>
    </citation>
    <scope>NUCLEOTIDE SEQUENCE [LARGE SCALE GENOMIC DNA]</scope>
    <source>
        <strain evidence="1 2">ALE1</strain>
    </source>
</reference>
<protein>
    <submittedName>
        <fullName evidence="1">Uncharacterized protein</fullName>
    </submittedName>
</protein>
<proteinExistence type="predicted"/>
<dbReference type="Proteomes" id="UP000024332">
    <property type="component" value="Unassembled WGS sequence"/>
</dbReference>
<dbReference type="STRING" id="1160895.CM19_00815"/>
<organism evidence="1 2">
    <name type="scientific">Candidatus Acidianus copahuensis</name>
    <dbReference type="NCBI Taxonomy" id="1160895"/>
    <lineage>
        <taxon>Archaea</taxon>
        <taxon>Thermoproteota</taxon>
        <taxon>Thermoprotei</taxon>
        <taxon>Sulfolobales</taxon>
        <taxon>Sulfolobaceae</taxon>
        <taxon>Acidianus</taxon>
    </lineage>
</organism>
<keyword evidence="2" id="KW-1185">Reference proteome</keyword>
<dbReference type="Pfam" id="PF05402">
    <property type="entry name" value="PqqD"/>
    <property type="match status" value="1"/>
</dbReference>
<comment type="caution">
    <text evidence="1">The sequence shown here is derived from an EMBL/GenBank/DDBJ whole genome shotgun (WGS) entry which is preliminary data.</text>
</comment>
<sequence>MGEITESKTLIIKGLGKYVPPRIVIIPTCTAMNSDIIPIWGMKGNWSEISSMEYKISEIDLDSTTKKIKIKVPLYKYRNLMFIFPSYVANETGTLILEELANGESVSKIVTNLSVKYSIDKETVREDIIDFIKQLTDLEVLGVINNE</sequence>
<name>A0A031LWM6_9CREN</name>
<dbReference type="RefSeq" id="WP_048098530.1">
    <property type="nucleotide sequence ID" value="NZ_JFZT01000014.1"/>
</dbReference>
<evidence type="ECO:0000313" key="1">
    <source>
        <dbReference type="EMBL" id="EZQ11543.1"/>
    </source>
</evidence>
<dbReference type="Gene3D" id="1.10.10.1150">
    <property type="entry name" value="Coenzyme PQQ synthesis protein D (PqqD)"/>
    <property type="match status" value="1"/>
</dbReference>
<dbReference type="InterPro" id="IPR008792">
    <property type="entry name" value="PQQD"/>
</dbReference>